<dbReference type="KEGG" id="pstw:DSJ_15690"/>
<dbReference type="EMBL" id="CP017581">
    <property type="protein sequence ID" value="ARF50637.1"/>
    <property type="molecule type" value="Genomic_DNA"/>
</dbReference>
<dbReference type="AlphaFoldDB" id="H3RED1"/>
<organism evidence="2 3">
    <name type="scientific">Pantoea stewartii subsp. stewartii DC283</name>
    <dbReference type="NCBI Taxonomy" id="660596"/>
    <lineage>
        <taxon>Bacteria</taxon>
        <taxon>Pseudomonadati</taxon>
        <taxon>Pseudomonadota</taxon>
        <taxon>Gammaproteobacteria</taxon>
        <taxon>Enterobacterales</taxon>
        <taxon>Erwiniaceae</taxon>
        <taxon>Pantoea</taxon>
    </lineage>
</organism>
<name>H3RED1_PANSE</name>
<sequence length="92" mass="10168">MSEQTKKITAWAWRTGLIEFGEVYPEGSLPIITGEEHVVRELIETHSRLSYSGEPLVPGVPEAVDGHEAIEALNRFMVRLDAAINTGSGRLH</sequence>
<reference evidence="2 3" key="1">
    <citation type="journal article" date="2012" name="Mol. Microbiol.">
        <title>The genetic and structural basis of two distinct terminal side branch residues in stewartan and amylovoran exopolysaccharides and their potential role in host adaptation.</title>
        <authorList>
            <person name="Wang X."/>
            <person name="Yang F."/>
            <person name="von Bodman S.B."/>
        </authorList>
    </citation>
    <scope>NUCLEOTIDE SEQUENCE [LARGE SCALE GENOMIC DNA]</scope>
    <source>
        <strain evidence="2 3">DC283</strain>
    </source>
</reference>
<reference evidence="2" key="2">
    <citation type="submission" date="2012-01" db="EMBL/GenBank/DDBJ databases">
        <authorList>
            <person name="Biehl B.S."/>
            <person name="Ding Y."/>
            <person name="Dugan-Rocha S.P."/>
            <person name="Gibbs R.A."/>
            <person name="Glasner J.D."/>
            <person name="Kovar C."/>
            <person name="Muzny D.M."/>
            <person name="Neeno-Eckwall E.C."/>
            <person name="Perna N.T."/>
            <person name="Qin X."/>
            <person name="von Bodman S.B."/>
            <person name="Weinstock G.M."/>
        </authorList>
    </citation>
    <scope>NUCLEOTIDE SEQUENCE</scope>
    <source>
        <strain evidence="2">DC283</strain>
    </source>
</reference>
<dbReference type="STRING" id="660596.DSJ_15690"/>
<evidence type="ECO:0000313" key="3">
    <source>
        <dbReference type="Proteomes" id="UP000005050"/>
    </source>
</evidence>
<evidence type="ECO:0000313" key="1">
    <source>
        <dbReference type="EMBL" id="ARF50637.1"/>
    </source>
</evidence>
<gene>
    <name evidence="2" type="ORF">CKS_2333</name>
    <name evidence="1" type="ORF">DSJ_15690</name>
</gene>
<reference evidence="1 4" key="3">
    <citation type="submission" date="2016-10" db="EMBL/GenBank/DDBJ databases">
        <title>Complete Genome Assembly of Pantoea stewartii subsp. stewartii DC283, a Corn Pathogen.</title>
        <authorList>
            <person name="Duong D.A."/>
            <person name="Stevens A.M."/>
            <person name="Jensen R.V."/>
        </authorList>
    </citation>
    <scope>NUCLEOTIDE SEQUENCE [LARGE SCALE GENOMIC DNA]</scope>
    <source>
        <strain evidence="1 4">DC283</strain>
    </source>
</reference>
<protein>
    <submittedName>
        <fullName evidence="1">Host nuclease inhibitor protein</fullName>
    </submittedName>
</protein>
<dbReference type="OrthoDB" id="6431873at2"/>
<dbReference type="PATRIC" id="fig|660596.6.peg.2460"/>
<accession>H3RED1</accession>
<evidence type="ECO:0000313" key="2">
    <source>
        <dbReference type="EMBL" id="EHU00107.1"/>
    </source>
</evidence>
<dbReference type="Proteomes" id="UP000192380">
    <property type="component" value="Chromosome"/>
</dbReference>
<dbReference type="EMBL" id="AHIE01000019">
    <property type="protein sequence ID" value="EHU00107.1"/>
    <property type="molecule type" value="Genomic_DNA"/>
</dbReference>
<keyword evidence="4" id="KW-1185">Reference proteome</keyword>
<dbReference type="RefSeq" id="WP_006119797.1">
    <property type="nucleotide sequence ID" value="NZ_AHIE01000019.1"/>
</dbReference>
<evidence type="ECO:0000313" key="4">
    <source>
        <dbReference type="Proteomes" id="UP000192380"/>
    </source>
</evidence>
<proteinExistence type="predicted"/>
<dbReference type="Proteomes" id="UP000005050">
    <property type="component" value="Unassembled WGS sequence"/>
</dbReference>